<dbReference type="EMBL" id="FNBG01000001">
    <property type="protein sequence ID" value="SDE66026.1"/>
    <property type="molecule type" value="Genomic_DNA"/>
</dbReference>
<reference evidence="1 2" key="1">
    <citation type="submission" date="2016-10" db="EMBL/GenBank/DDBJ databases">
        <authorList>
            <person name="de Groot N.N."/>
        </authorList>
    </citation>
    <scope>NUCLEOTIDE SEQUENCE [LARGE SCALE GENOMIC DNA]</scope>
    <source>
        <strain evidence="1 2">DSM 28129</strain>
    </source>
</reference>
<gene>
    <name evidence="1" type="ORF">SAMN04488542_101301</name>
</gene>
<dbReference type="AlphaFoldDB" id="A0A1G7ERE9"/>
<organism evidence="1 2">
    <name type="scientific">Fontibacillus panacisegetis</name>
    <dbReference type="NCBI Taxonomy" id="670482"/>
    <lineage>
        <taxon>Bacteria</taxon>
        <taxon>Bacillati</taxon>
        <taxon>Bacillota</taxon>
        <taxon>Bacilli</taxon>
        <taxon>Bacillales</taxon>
        <taxon>Paenibacillaceae</taxon>
        <taxon>Fontibacillus</taxon>
    </lineage>
</organism>
<evidence type="ECO:0000313" key="2">
    <source>
        <dbReference type="Proteomes" id="UP000198972"/>
    </source>
</evidence>
<proteinExistence type="predicted"/>
<protein>
    <submittedName>
        <fullName evidence="1">Uncharacterized protein</fullName>
    </submittedName>
</protein>
<name>A0A1G7ERE9_9BACL</name>
<dbReference type="Proteomes" id="UP000198972">
    <property type="component" value="Unassembled WGS sequence"/>
</dbReference>
<keyword evidence="2" id="KW-1185">Reference proteome</keyword>
<accession>A0A1G7ERE9</accession>
<sequence>MPDLGSRSYFRDSIKDADLRVKFESDLDGTHLGSYRRYYLLFSCGSKLRYNLSAFEELGL</sequence>
<dbReference type="STRING" id="670482.SAMN04488542_101301"/>
<evidence type="ECO:0000313" key="1">
    <source>
        <dbReference type="EMBL" id="SDE66026.1"/>
    </source>
</evidence>